<proteinExistence type="predicted"/>
<dbReference type="Proteomes" id="UP000603295">
    <property type="component" value="Unassembled WGS sequence"/>
</dbReference>
<reference evidence="2" key="1">
    <citation type="journal article" date="2019" name="Int. J. Syst. Evol. Microbiol.">
        <title>The Global Catalogue of Microorganisms (GCM) 10K type strain sequencing project: providing services to taxonomists for standard genome sequencing and annotation.</title>
        <authorList>
            <consortium name="The Broad Institute Genomics Platform"/>
            <consortium name="The Broad Institute Genome Sequencing Center for Infectious Disease"/>
            <person name="Wu L."/>
            <person name="Ma J."/>
        </authorList>
    </citation>
    <scope>NUCLEOTIDE SEQUENCE [LARGE SCALE GENOMIC DNA]</scope>
    <source>
        <strain evidence="2">CCM 8609</strain>
    </source>
</reference>
<comment type="caution">
    <text evidence="1">The sequence shown here is derived from an EMBL/GenBank/DDBJ whole genome shotgun (WGS) entry which is preliminary data.</text>
</comment>
<sequence length="304" mass="34095">MSKKKDQGVTGSQTVTFRVSGNEMTKKIGYNLDYVIEAFSNADNLIKKTYLALNDKERFMEHDAEKLTVRLTEVKEGSLLSELCIHYQSIIAPAMPFIISNQDFIMETIKDSYEFLKAKISAKKEGKTVDVIQKAGTSGININNNTGTVVITTPQGLPNVADKLNTPLTELAQSVDGKKITGIEIGAQDTKSANIRLDAKDKDIFGGTTVTTDDEFQFSGKIISGNYETNRGRIEISSSEHDDLEAGQTYSVEINPELHAEETWKEMFLTDRPYYGKCTYQRNQEGTFKVQKLIITDWDESQWK</sequence>
<dbReference type="EMBL" id="BMDS01000012">
    <property type="protein sequence ID" value="GGI64239.1"/>
    <property type="molecule type" value="Genomic_DNA"/>
</dbReference>
<gene>
    <name evidence="1" type="ORF">GCM10011459_20730</name>
</gene>
<evidence type="ECO:0000313" key="2">
    <source>
        <dbReference type="Proteomes" id="UP000603295"/>
    </source>
</evidence>
<protein>
    <submittedName>
        <fullName evidence="1">Uncharacterized protein</fullName>
    </submittedName>
</protein>
<organism evidence="1 2">
    <name type="scientific">Limosilactobacillus caviae</name>
    <dbReference type="NCBI Taxonomy" id="1769424"/>
    <lineage>
        <taxon>Bacteria</taxon>
        <taxon>Bacillati</taxon>
        <taxon>Bacillota</taxon>
        <taxon>Bacilli</taxon>
        <taxon>Lactobacillales</taxon>
        <taxon>Lactobacillaceae</taxon>
        <taxon>Limosilactobacillus</taxon>
    </lineage>
</organism>
<evidence type="ECO:0000313" key="1">
    <source>
        <dbReference type="EMBL" id="GGI64239.1"/>
    </source>
</evidence>
<accession>A0ABQ2CBS8</accession>
<keyword evidence="2" id="KW-1185">Reference proteome</keyword>
<name>A0ABQ2CBS8_9LACO</name>
<dbReference type="RefSeq" id="WP_188358114.1">
    <property type="nucleotide sequence ID" value="NZ_BMDS01000012.1"/>
</dbReference>